<evidence type="ECO:0000259" key="2">
    <source>
        <dbReference type="Pfam" id="PF08327"/>
    </source>
</evidence>
<dbReference type="InterPro" id="IPR023393">
    <property type="entry name" value="START-like_dom_sf"/>
</dbReference>
<protein>
    <submittedName>
        <fullName evidence="3">SRPBCC domain-containing protein</fullName>
    </submittedName>
</protein>
<evidence type="ECO:0000256" key="1">
    <source>
        <dbReference type="ARBA" id="ARBA00006817"/>
    </source>
</evidence>
<proteinExistence type="inferred from homology"/>
<accession>A0A6L5G9V5</accession>
<dbReference type="SUPFAM" id="SSF55961">
    <property type="entry name" value="Bet v1-like"/>
    <property type="match status" value="1"/>
</dbReference>
<dbReference type="Gene3D" id="3.30.530.20">
    <property type="match status" value="1"/>
</dbReference>
<evidence type="ECO:0000313" key="3">
    <source>
        <dbReference type="EMBL" id="MQM26455.1"/>
    </source>
</evidence>
<organism evidence="3 4">
    <name type="scientific">Glycomyces albidus</name>
    <dbReference type="NCBI Taxonomy" id="2656774"/>
    <lineage>
        <taxon>Bacteria</taxon>
        <taxon>Bacillati</taxon>
        <taxon>Actinomycetota</taxon>
        <taxon>Actinomycetes</taxon>
        <taxon>Glycomycetales</taxon>
        <taxon>Glycomycetaceae</taxon>
        <taxon>Glycomyces</taxon>
    </lineage>
</organism>
<sequence>MTTETPAERGFAIARELDAPIEEAWRAWTDPESIKRWWGPDGWTAPVAEVDFREGGTTLVGMQGPQGPVLYNTWTYRRIEEPHRIEFDSRFADETGAPVPRSELGLPEGIPEAVPHVVTFEPLGDAVTRVTVEESGYRSVQVAELSKAGQEQVLDKMAALFER</sequence>
<dbReference type="Proteomes" id="UP000477750">
    <property type="component" value="Unassembled WGS sequence"/>
</dbReference>
<comment type="caution">
    <text evidence="3">The sequence shown here is derived from an EMBL/GenBank/DDBJ whole genome shotgun (WGS) entry which is preliminary data.</text>
</comment>
<gene>
    <name evidence="3" type="ORF">GFD30_12865</name>
</gene>
<feature type="domain" description="Activator of Hsp90 ATPase homologue 1/2-like C-terminal" evidence="2">
    <location>
        <begin position="18"/>
        <end position="162"/>
    </location>
</feature>
<dbReference type="Pfam" id="PF08327">
    <property type="entry name" value="AHSA1"/>
    <property type="match status" value="1"/>
</dbReference>
<dbReference type="RefSeq" id="WP_153025621.1">
    <property type="nucleotide sequence ID" value="NZ_WIAO01000014.1"/>
</dbReference>
<keyword evidence="4" id="KW-1185">Reference proteome</keyword>
<dbReference type="CDD" id="cd07814">
    <property type="entry name" value="SRPBCC_CalC_Aha1-like"/>
    <property type="match status" value="1"/>
</dbReference>
<dbReference type="AlphaFoldDB" id="A0A6L5G9V5"/>
<dbReference type="EMBL" id="WIAO01000014">
    <property type="protein sequence ID" value="MQM26455.1"/>
    <property type="molecule type" value="Genomic_DNA"/>
</dbReference>
<evidence type="ECO:0000313" key="4">
    <source>
        <dbReference type="Proteomes" id="UP000477750"/>
    </source>
</evidence>
<reference evidence="3 4" key="1">
    <citation type="submission" date="2019-10" db="EMBL/GenBank/DDBJ databases">
        <title>Glycomyces albidus sp. nov., a novel actinomycete isolated from rhizosphere soil of wheat (Triticum aestivum L.).</title>
        <authorList>
            <person name="Qian L."/>
        </authorList>
    </citation>
    <scope>NUCLEOTIDE SEQUENCE [LARGE SCALE GENOMIC DNA]</scope>
    <source>
        <strain evidence="3 4">NEAU-7082</strain>
    </source>
</reference>
<comment type="similarity">
    <text evidence="1">Belongs to the AHA1 family.</text>
</comment>
<name>A0A6L5G9V5_9ACTN</name>
<dbReference type="InterPro" id="IPR013538">
    <property type="entry name" value="ASHA1/2-like_C"/>
</dbReference>